<evidence type="ECO:0000259" key="4">
    <source>
        <dbReference type="PROSITE" id="PS51462"/>
    </source>
</evidence>
<evidence type="ECO:0000313" key="5">
    <source>
        <dbReference type="EMBL" id="SDW37997.1"/>
    </source>
</evidence>
<dbReference type="InterPro" id="IPR015797">
    <property type="entry name" value="NUDIX_hydrolase-like_dom_sf"/>
</dbReference>
<dbReference type="CDD" id="cd04662">
    <property type="entry name" value="NUDIX_Hydrolase"/>
    <property type="match status" value="1"/>
</dbReference>
<sequence length="151" mass="16671">MPDMKRSAGILLHRSHREVLLGHMGGPFYAKKDDGAWSIPKGEYDPDETPEAAARREFTEELGLPVPSGDLVPLGEVKQSGGKLVTIWALEADLDPASVVPGTFSMEWPPRSGKTQEFPELDRVAWFSLDDARTKLFKSQHAFLDRLAALA</sequence>
<dbReference type="GO" id="GO:0006754">
    <property type="term" value="P:ATP biosynthetic process"/>
    <property type="evidence" value="ECO:0007669"/>
    <property type="project" value="TreeGrafter"/>
</dbReference>
<dbReference type="InterPro" id="IPR020084">
    <property type="entry name" value="NUDIX_hydrolase_CS"/>
</dbReference>
<dbReference type="InterPro" id="IPR020476">
    <property type="entry name" value="Nudix_hydrolase"/>
</dbReference>
<dbReference type="PANTHER" id="PTHR21340:SF7">
    <property type="entry name" value="NUDIX HYDROLASE DOMAIN-CONTAINING PROTEIN"/>
    <property type="match status" value="1"/>
</dbReference>
<feature type="domain" description="Nudix hydrolase" evidence="4">
    <location>
        <begin position="3"/>
        <end position="149"/>
    </location>
</feature>
<dbReference type="PROSITE" id="PS00893">
    <property type="entry name" value="NUDIX_BOX"/>
    <property type="match status" value="1"/>
</dbReference>
<dbReference type="GO" id="GO:0006167">
    <property type="term" value="P:AMP biosynthetic process"/>
    <property type="evidence" value="ECO:0007669"/>
    <property type="project" value="TreeGrafter"/>
</dbReference>
<keyword evidence="6" id="KW-1185">Reference proteome</keyword>
<comment type="similarity">
    <text evidence="1 3">Belongs to the Nudix hydrolase family.</text>
</comment>
<dbReference type="InterPro" id="IPR051325">
    <property type="entry name" value="Nudix_hydrolase_domain"/>
</dbReference>
<protein>
    <submittedName>
        <fullName evidence="5">Predicted NTP pyrophosphohydrolase, NUDIX family</fullName>
    </submittedName>
</protein>
<organism evidence="5 6">
    <name type="scientific">Amycolatopsis xylanica</name>
    <dbReference type="NCBI Taxonomy" id="589385"/>
    <lineage>
        <taxon>Bacteria</taxon>
        <taxon>Bacillati</taxon>
        <taxon>Actinomycetota</taxon>
        <taxon>Actinomycetes</taxon>
        <taxon>Pseudonocardiales</taxon>
        <taxon>Pseudonocardiaceae</taxon>
        <taxon>Amycolatopsis</taxon>
    </lineage>
</organism>
<gene>
    <name evidence="5" type="ORF">SAMN05421504_101435</name>
</gene>
<dbReference type="InterPro" id="IPR000086">
    <property type="entry name" value="NUDIX_hydrolase_dom"/>
</dbReference>
<evidence type="ECO:0000256" key="3">
    <source>
        <dbReference type="RuleBase" id="RU003476"/>
    </source>
</evidence>
<dbReference type="SUPFAM" id="SSF55811">
    <property type="entry name" value="Nudix"/>
    <property type="match status" value="1"/>
</dbReference>
<dbReference type="EMBL" id="FNON01000001">
    <property type="protein sequence ID" value="SDW37997.1"/>
    <property type="molecule type" value="Genomic_DNA"/>
</dbReference>
<reference evidence="5 6" key="1">
    <citation type="submission" date="2016-10" db="EMBL/GenBank/DDBJ databases">
        <authorList>
            <person name="de Groot N.N."/>
        </authorList>
    </citation>
    <scope>NUCLEOTIDE SEQUENCE [LARGE SCALE GENOMIC DNA]</scope>
    <source>
        <strain evidence="5 6">CPCC 202699</strain>
    </source>
</reference>
<dbReference type="GO" id="GO:0004081">
    <property type="term" value="F:bis(5'-nucleosyl)-tetraphosphatase (asymmetrical) activity"/>
    <property type="evidence" value="ECO:0007669"/>
    <property type="project" value="TreeGrafter"/>
</dbReference>
<dbReference type="STRING" id="589385.SAMN05421504_101435"/>
<dbReference type="PANTHER" id="PTHR21340">
    <property type="entry name" value="DIADENOSINE 5,5-P1,P4-TETRAPHOSPHATE PYROPHOSPHOHYDROLASE MUTT"/>
    <property type="match status" value="1"/>
</dbReference>
<name>A0A1H2T2G5_9PSEU</name>
<dbReference type="PRINTS" id="PR00502">
    <property type="entry name" value="NUDIXFAMILY"/>
</dbReference>
<dbReference type="AlphaFoldDB" id="A0A1H2T2G5"/>
<dbReference type="PROSITE" id="PS51462">
    <property type="entry name" value="NUDIX"/>
    <property type="match status" value="1"/>
</dbReference>
<evidence type="ECO:0000256" key="2">
    <source>
        <dbReference type="ARBA" id="ARBA00022801"/>
    </source>
</evidence>
<evidence type="ECO:0000313" key="6">
    <source>
        <dbReference type="Proteomes" id="UP000199515"/>
    </source>
</evidence>
<evidence type="ECO:0000256" key="1">
    <source>
        <dbReference type="ARBA" id="ARBA00005582"/>
    </source>
</evidence>
<dbReference type="Pfam" id="PF00293">
    <property type="entry name" value="NUDIX"/>
    <property type="match status" value="1"/>
</dbReference>
<dbReference type="Proteomes" id="UP000199515">
    <property type="component" value="Unassembled WGS sequence"/>
</dbReference>
<keyword evidence="2 3" id="KW-0378">Hydrolase</keyword>
<dbReference type="Gene3D" id="3.90.79.10">
    <property type="entry name" value="Nucleoside Triphosphate Pyrophosphohydrolase"/>
    <property type="match status" value="1"/>
</dbReference>
<accession>A0A1H2T2G5</accession>
<proteinExistence type="inferred from homology"/>